<accession>A0A4C1TAR2</accession>
<dbReference type="EMBL" id="BGZK01000045">
    <property type="protein sequence ID" value="GBP11234.1"/>
    <property type="molecule type" value="Genomic_DNA"/>
</dbReference>
<keyword evidence="2" id="KW-1185">Reference proteome</keyword>
<comment type="caution">
    <text evidence="1">The sequence shown here is derived from an EMBL/GenBank/DDBJ whole genome shotgun (WGS) entry which is preliminary data.</text>
</comment>
<proteinExistence type="predicted"/>
<gene>
    <name evidence="1" type="ORF">EVAR_6046_1</name>
</gene>
<evidence type="ECO:0000313" key="2">
    <source>
        <dbReference type="Proteomes" id="UP000299102"/>
    </source>
</evidence>
<reference evidence="1 2" key="1">
    <citation type="journal article" date="2019" name="Commun. Biol.">
        <title>The bagworm genome reveals a unique fibroin gene that provides high tensile strength.</title>
        <authorList>
            <person name="Kono N."/>
            <person name="Nakamura H."/>
            <person name="Ohtoshi R."/>
            <person name="Tomita M."/>
            <person name="Numata K."/>
            <person name="Arakawa K."/>
        </authorList>
    </citation>
    <scope>NUCLEOTIDE SEQUENCE [LARGE SCALE GENOMIC DNA]</scope>
</reference>
<dbReference type="AlphaFoldDB" id="A0A4C1TAR2"/>
<protein>
    <submittedName>
        <fullName evidence="1">Uncharacterized protein</fullName>
    </submittedName>
</protein>
<evidence type="ECO:0000313" key="1">
    <source>
        <dbReference type="EMBL" id="GBP11234.1"/>
    </source>
</evidence>
<dbReference type="Proteomes" id="UP000299102">
    <property type="component" value="Unassembled WGS sequence"/>
</dbReference>
<name>A0A4C1TAR2_EUMVA</name>
<sequence length="97" mass="10598">MENARPPNRGYLAINVHRFIYIRACSSIARKTASHMGTFEMRLCVLLFEPNHEKSAGFNQMAGDAGAVVLSDCFARSGPLSAPPLEARTGRAEFVLS</sequence>
<organism evidence="1 2">
    <name type="scientific">Eumeta variegata</name>
    <name type="common">Bagworm moth</name>
    <name type="synonym">Eumeta japonica</name>
    <dbReference type="NCBI Taxonomy" id="151549"/>
    <lineage>
        <taxon>Eukaryota</taxon>
        <taxon>Metazoa</taxon>
        <taxon>Ecdysozoa</taxon>
        <taxon>Arthropoda</taxon>
        <taxon>Hexapoda</taxon>
        <taxon>Insecta</taxon>
        <taxon>Pterygota</taxon>
        <taxon>Neoptera</taxon>
        <taxon>Endopterygota</taxon>
        <taxon>Lepidoptera</taxon>
        <taxon>Glossata</taxon>
        <taxon>Ditrysia</taxon>
        <taxon>Tineoidea</taxon>
        <taxon>Psychidae</taxon>
        <taxon>Oiketicinae</taxon>
        <taxon>Eumeta</taxon>
    </lineage>
</organism>